<evidence type="ECO:0000313" key="3">
    <source>
        <dbReference type="Proteomes" id="UP000078561"/>
    </source>
</evidence>
<accession>A0A168R9S6</accession>
<organism evidence="2">
    <name type="scientific">Absidia glauca</name>
    <name type="common">Pin mould</name>
    <dbReference type="NCBI Taxonomy" id="4829"/>
    <lineage>
        <taxon>Eukaryota</taxon>
        <taxon>Fungi</taxon>
        <taxon>Fungi incertae sedis</taxon>
        <taxon>Mucoromycota</taxon>
        <taxon>Mucoromycotina</taxon>
        <taxon>Mucoromycetes</taxon>
        <taxon>Mucorales</taxon>
        <taxon>Cunninghamellaceae</taxon>
        <taxon>Absidia</taxon>
    </lineage>
</organism>
<protein>
    <recommendedName>
        <fullName evidence="4">Ndc10 domain-containing protein</fullName>
    </recommendedName>
</protein>
<dbReference type="Proteomes" id="UP000078561">
    <property type="component" value="Unassembled WGS sequence"/>
</dbReference>
<reference evidence="2" key="1">
    <citation type="submission" date="2016-04" db="EMBL/GenBank/DDBJ databases">
        <authorList>
            <person name="Evans L.H."/>
            <person name="Alamgir A."/>
            <person name="Owens N."/>
            <person name="Weber N.D."/>
            <person name="Virtaneva K."/>
            <person name="Barbian K."/>
            <person name="Babar A."/>
            <person name="Rosenke K."/>
        </authorList>
    </citation>
    <scope>NUCLEOTIDE SEQUENCE [LARGE SCALE GENOMIC DNA]</scope>
    <source>
        <strain evidence="2">CBS 101.48</strain>
    </source>
</reference>
<proteinExistence type="predicted"/>
<evidence type="ECO:0000313" key="2">
    <source>
        <dbReference type="EMBL" id="SAM06354.1"/>
    </source>
</evidence>
<sequence length="148" mass="17115">MNPRLEPGHSWDSIDLERKVKPPRHSQKWSYSYHLESIGKALSSAGIRYHKMAHINSTYLLIWRIQYRSCERGSNTTPRPKGQHNDERCISHQPSDRKDTTNGEFPTKVRSFCLALAAGDPSTSLCKKLFPAIEEWLDRLVSYKEIMT</sequence>
<name>A0A168R9S6_ABSGL</name>
<evidence type="ECO:0008006" key="4">
    <source>
        <dbReference type="Google" id="ProtNLM"/>
    </source>
</evidence>
<dbReference type="GO" id="GO:0003677">
    <property type="term" value="F:DNA binding"/>
    <property type="evidence" value="ECO:0007669"/>
    <property type="project" value="InterPro"/>
</dbReference>
<dbReference type="InParanoid" id="A0A168R9S6"/>
<dbReference type="OrthoDB" id="4325529at2759"/>
<evidence type="ECO:0000256" key="1">
    <source>
        <dbReference type="SAM" id="MobiDB-lite"/>
    </source>
</evidence>
<gene>
    <name evidence="2" type="primary">ABSGL_12243.1 scaffold 12745</name>
</gene>
<dbReference type="AlphaFoldDB" id="A0A168R9S6"/>
<feature type="region of interest" description="Disordered" evidence="1">
    <location>
        <begin position="73"/>
        <end position="103"/>
    </location>
</feature>
<dbReference type="InterPro" id="IPR038279">
    <property type="entry name" value="Ndc10_dom2_sf"/>
</dbReference>
<dbReference type="EMBL" id="LT554591">
    <property type="protein sequence ID" value="SAM06354.1"/>
    <property type="molecule type" value="Genomic_DNA"/>
</dbReference>
<feature type="compositionally biased region" description="Basic and acidic residues" evidence="1">
    <location>
        <begin position="83"/>
        <end position="101"/>
    </location>
</feature>
<keyword evidence="3" id="KW-1185">Reference proteome</keyword>
<dbReference type="Gene3D" id="1.10.443.20">
    <property type="entry name" value="Centromere DNA-binding protein complex CBF3 subunit, domain 2"/>
    <property type="match status" value="1"/>
</dbReference>